<organism evidence="4 5">
    <name type="scientific">Phialemonium atrogriseum</name>
    <dbReference type="NCBI Taxonomy" id="1093897"/>
    <lineage>
        <taxon>Eukaryota</taxon>
        <taxon>Fungi</taxon>
        <taxon>Dikarya</taxon>
        <taxon>Ascomycota</taxon>
        <taxon>Pezizomycotina</taxon>
        <taxon>Sordariomycetes</taxon>
        <taxon>Sordariomycetidae</taxon>
        <taxon>Cephalothecales</taxon>
        <taxon>Cephalothecaceae</taxon>
        <taxon>Phialemonium</taxon>
    </lineage>
</organism>
<feature type="domain" description="Thioester reductase (TE)" evidence="3">
    <location>
        <begin position="11"/>
        <end position="120"/>
    </location>
</feature>
<evidence type="ECO:0000259" key="3">
    <source>
        <dbReference type="Pfam" id="PF07993"/>
    </source>
</evidence>
<dbReference type="PANTHER" id="PTHR44845">
    <property type="entry name" value="CARRIER DOMAIN-CONTAINING PROTEIN"/>
    <property type="match status" value="1"/>
</dbReference>
<dbReference type="Proteomes" id="UP001244011">
    <property type="component" value="Unassembled WGS sequence"/>
</dbReference>
<comment type="caution">
    <text evidence="4">The sequence shown here is derived from an EMBL/GenBank/DDBJ whole genome shotgun (WGS) entry which is preliminary data.</text>
</comment>
<dbReference type="SUPFAM" id="SSF51735">
    <property type="entry name" value="NAD(P)-binding Rossmann-fold domains"/>
    <property type="match status" value="1"/>
</dbReference>
<dbReference type="Gene3D" id="3.40.50.720">
    <property type="entry name" value="NAD(P)-binding Rossmann-like Domain"/>
    <property type="match status" value="1"/>
</dbReference>
<evidence type="ECO:0000256" key="1">
    <source>
        <dbReference type="ARBA" id="ARBA00022450"/>
    </source>
</evidence>
<dbReference type="EMBL" id="MU839012">
    <property type="protein sequence ID" value="KAK1766321.1"/>
    <property type="molecule type" value="Genomic_DNA"/>
</dbReference>
<dbReference type="RefSeq" id="XP_060282534.1">
    <property type="nucleotide sequence ID" value="XM_060431582.1"/>
</dbReference>
<dbReference type="Pfam" id="PF07993">
    <property type="entry name" value="NAD_binding_4"/>
    <property type="match status" value="1"/>
</dbReference>
<evidence type="ECO:0000256" key="2">
    <source>
        <dbReference type="ARBA" id="ARBA00022553"/>
    </source>
</evidence>
<protein>
    <recommendedName>
        <fullName evidence="3">Thioester reductase (TE) domain-containing protein</fullName>
    </recommendedName>
</protein>
<evidence type="ECO:0000313" key="5">
    <source>
        <dbReference type="Proteomes" id="UP001244011"/>
    </source>
</evidence>
<reference evidence="4" key="1">
    <citation type="submission" date="2023-06" db="EMBL/GenBank/DDBJ databases">
        <title>Genome-scale phylogeny and comparative genomics of the fungal order Sordariales.</title>
        <authorList>
            <consortium name="Lawrence Berkeley National Laboratory"/>
            <person name="Hensen N."/>
            <person name="Bonometti L."/>
            <person name="Westerberg I."/>
            <person name="Brannstrom I.O."/>
            <person name="Guillou S."/>
            <person name="Cros-Aarteil S."/>
            <person name="Calhoun S."/>
            <person name="Haridas S."/>
            <person name="Kuo A."/>
            <person name="Mondo S."/>
            <person name="Pangilinan J."/>
            <person name="Riley R."/>
            <person name="Labutti K."/>
            <person name="Andreopoulos B."/>
            <person name="Lipzen A."/>
            <person name="Chen C."/>
            <person name="Yanf M."/>
            <person name="Daum C."/>
            <person name="Ng V."/>
            <person name="Clum A."/>
            <person name="Steindorff A."/>
            <person name="Ohm R."/>
            <person name="Martin F."/>
            <person name="Silar P."/>
            <person name="Natvig D."/>
            <person name="Lalanne C."/>
            <person name="Gautier V."/>
            <person name="Ament-Velasquez S.L."/>
            <person name="Kruys A."/>
            <person name="Hutchinson M.I."/>
            <person name="Powell A.J."/>
            <person name="Barry K."/>
            <person name="Miller A.N."/>
            <person name="Grigoriev I.V."/>
            <person name="Debuchy R."/>
            <person name="Gladieux P."/>
            <person name="Thoren M.H."/>
            <person name="Johannesson H."/>
        </authorList>
    </citation>
    <scope>NUCLEOTIDE SEQUENCE</scope>
    <source>
        <strain evidence="4">8032-3</strain>
    </source>
</reference>
<gene>
    <name evidence="4" type="ORF">QBC33DRAFT_589502</name>
</gene>
<sequence>MDCVAMFTSGKPKRLAFVSSTSALDIDHYVQTDDLEGSREGLATGYRQSKWASEYIVREAGKRGLTGAITRPGYVTGNPESSISVTDDFLVCLWKGCLQVAAGPALANMANQVPVTRVSRIVVVSALHPPPPPAGAYAIGVAQVTSHPRLTMDQWAGALEAYGYVAPRVPYAEWSARLAAYVSNDDGGAAAGKLPPFHFVTSDLPAGTVAPELDDANTAAAPRAYCGQTDVSHDPITESAVTVETIGKHLAYLVAVGFLPPPPVKGRGSLGCLSLGLKGYRRWGSLEAGLWSRDRL</sequence>
<dbReference type="InterPro" id="IPR036291">
    <property type="entry name" value="NAD(P)-bd_dom_sf"/>
</dbReference>
<keyword evidence="5" id="KW-1185">Reference proteome</keyword>
<dbReference type="InterPro" id="IPR013120">
    <property type="entry name" value="FAR_NAD-bd"/>
</dbReference>
<dbReference type="AlphaFoldDB" id="A0AAJ0BXY4"/>
<evidence type="ECO:0000313" key="4">
    <source>
        <dbReference type="EMBL" id="KAK1766321.1"/>
    </source>
</evidence>
<keyword evidence="1" id="KW-0596">Phosphopantetheine</keyword>
<proteinExistence type="predicted"/>
<name>A0AAJ0BXY4_9PEZI</name>
<dbReference type="PANTHER" id="PTHR44845:SF1">
    <property type="entry name" value="L-2-AMINOADIPATE REDUCTASE"/>
    <property type="match status" value="1"/>
</dbReference>
<dbReference type="GeneID" id="85314769"/>
<keyword evidence="2" id="KW-0597">Phosphoprotein</keyword>
<accession>A0AAJ0BXY4</accession>